<protein>
    <submittedName>
        <fullName evidence="7">Squalene--hopene cyclase</fullName>
        <ecNumber evidence="7">5.4.99.17</ecNumber>
    </submittedName>
</protein>
<dbReference type="CDD" id="cd02892">
    <property type="entry name" value="SQCY_1"/>
    <property type="match status" value="1"/>
</dbReference>
<proteinExistence type="inferred from homology"/>
<dbReference type="InterPro" id="IPR006400">
    <property type="entry name" value="Hopene-cyclase"/>
</dbReference>
<feature type="domain" description="Squalene cyclase C-terminal" evidence="5">
    <location>
        <begin position="317"/>
        <end position="627"/>
    </location>
</feature>
<dbReference type="Pfam" id="PF13249">
    <property type="entry name" value="SQHop_cyclase_N"/>
    <property type="match status" value="1"/>
</dbReference>
<reference evidence="7" key="2">
    <citation type="submission" date="2022-09" db="EMBL/GenBank/DDBJ databases">
        <title>Biosynthetic gene clusters of Dactylosporangioum fulvum.</title>
        <authorList>
            <person name="Caradec T."/>
        </authorList>
    </citation>
    <scope>NUCLEOTIDE SEQUENCE</scope>
    <source>
        <strain evidence="7">NRRL B-16292</strain>
    </source>
</reference>
<dbReference type="Gene3D" id="1.50.10.20">
    <property type="match status" value="2"/>
</dbReference>
<gene>
    <name evidence="7" type="primary">shc</name>
    <name evidence="7" type="ORF">Dfulv_13510</name>
</gene>
<dbReference type="SFLD" id="SFLDG01016">
    <property type="entry name" value="Prenyltransferase_Like_2"/>
    <property type="match status" value="1"/>
</dbReference>
<keyword evidence="8" id="KW-1185">Reference proteome</keyword>
<keyword evidence="3" id="KW-0677">Repeat</keyword>
<organism evidence="7 8">
    <name type="scientific">Dactylosporangium fulvum</name>
    <dbReference type="NCBI Taxonomy" id="53359"/>
    <lineage>
        <taxon>Bacteria</taxon>
        <taxon>Bacillati</taxon>
        <taxon>Actinomycetota</taxon>
        <taxon>Actinomycetes</taxon>
        <taxon>Micromonosporales</taxon>
        <taxon>Micromonosporaceae</taxon>
        <taxon>Dactylosporangium</taxon>
    </lineage>
</organism>
<reference evidence="7" key="1">
    <citation type="submission" date="2021-04" db="EMBL/GenBank/DDBJ databases">
        <authorList>
            <person name="Hartkoorn R.C."/>
            <person name="Beaudoing E."/>
            <person name="Hot D."/>
        </authorList>
    </citation>
    <scope>NUCLEOTIDE SEQUENCE</scope>
    <source>
        <strain evidence="7">NRRL B-16292</strain>
    </source>
</reference>
<dbReference type="NCBIfam" id="TIGR01507">
    <property type="entry name" value="hopene_cyclase"/>
    <property type="match status" value="1"/>
</dbReference>
<evidence type="ECO:0000259" key="5">
    <source>
        <dbReference type="Pfam" id="PF13243"/>
    </source>
</evidence>
<feature type="domain" description="Squalene cyclase N-terminal" evidence="6">
    <location>
        <begin position="23"/>
        <end position="303"/>
    </location>
</feature>
<dbReference type="NCBIfam" id="TIGR01787">
    <property type="entry name" value="squalene_cyclas"/>
    <property type="match status" value="1"/>
</dbReference>
<dbReference type="SUPFAM" id="SSF48239">
    <property type="entry name" value="Terpenoid cyclases/Protein prenyltransferases"/>
    <property type="match status" value="2"/>
</dbReference>
<dbReference type="InterPro" id="IPR008930">
    <property type="entry name" value="Terpenoid_cyclase/PrenylTrfase"/>
</dbReference>
<dbReference type="RefSeq" id="WP_259863265.1">
    <property type="nucleotide sequence ID" value="NZ_BAAAST010000006.1"/>
</dbReference>
<evidence type="ECO:0000313" key="7">
    <source>
        <dbReference type="EMBL" id="UWP85183.1"/>
    </source>
</evidence>
<comment type="similarity">
    <text evidence="2">Belongs to the terpene cyclase/mutase family.</text>
</comment>
<keyword evidence="4 7" id="KW-0413">Isomerase</keyword>
<dbReference type="EMBL" id="CP073720">
    <property type="protein sequence ID" value="UWP85183.1"/>
    <property type="molecule type" value="Genomic_DNA"/>
</dbReference>
<dbReference type="Pfam" id="PF13243">
    <property type="entry name" value="SQHop_cyclase_C"/>
    <property type="match status" value="1"/>
</dbReference>
<dbReference type="InterPro" id="IPR032696">
    <property type="entry name" value="SQ_cyclase_C"/>
</dbReference>
<sequence>MTQVLAQAPTGDELFDRVRAGLDRATAQLLDLQDAAGWWKGELETNVTMEAEDLLLRRFLGISDDELTAQTARWIRSRQLDDGAWATYHGGPGDLSTTVEAYAALRLAGDAADAPHMTAAAAFVRAHGGVERSRVFTRIWLALFGEWPWQQVPAIPPELVLLPTWMPFNVYDFACWARQTIVPLAIVRATRPVRSLGFSLSELRTGRRPPPPPPLSRRAGWLHRLDLAARGYERIAARPLRRHALRRAAEWIVARQEADGSWGGIQPPWVYSLIALHLLGYPLTHPVLRAGLDGLERFTVREQTPEGTIRRLEACQSPVWDTALAVTALADAGLPADDPALVRAGNWLVGQEITTRGDWAVRRAHVPPSGWAFEFDNDGYPDTDDTAEVILALRRTSLRQHPVLQRATRWLIGMQSRDGGWGAFDADNNRALVADLPFCDFGEVIDPPSADVTAHIVEALCAQGLTNSAATRRGVRWLLRAQEPDGSWFGRWGANHVYGIGCVVPALVVAGIQPRHPAIRRAVDWLVRHQNGDGGWGEDMRSYDDVAMRGRGVSTASQTAWALLALHATGQHRSPAARRALAWLIHTQRPDGTWDEPHYTGTGFPGDFSINYHLYRLVFPVSALGRVLRDTAQEDP</sequence>
<dbReference type="EC" id="5.4.99.17" evidence="7"/>
<evidence type="ECO:0000256" key="1">
    <source>
        <dbReference type="ARBA" id="ARBA00004999"/>
    </source>
</evidence>
<dbReference type="InterPro" id="IPR032697">
    <property type="entry name" value="SQ_cyclase_N"/>
</dbReference>
<comment type="pathway">
    <text evidence="1">Secondary metabolite biosynthesis; hopanoid biosynthesis.</text>
</comment>
<evidence type="ECO:0000313" key="8">
    <source>
        <dbReference type="Proteomes" id="UP001059617"/>
    </source>
</evidence>
<dbReference type="PANTHER" id="PTHR11764:SF20">
    <property type="entry name" value="LANOSTEROL SYNTHASE"/>
    <property type="match status" value="1"/>
</dbReference>
<evidence type="ECO:0000256" key="3">
    <source>
        <dbReference type="ARBA" id="ARBA00022737"/>
    </source>
</evidence>
<evidence type="ECO:0000256" key="4">
    <source>
        <dbReference type="ARBA" id="ARBA00023235"/>
    </source>
</evidence>
<name>A0ABY5W918_9ACTN</name>
<dbReference type="PANTHER" id="PTHR11764">
    <property type="entry name" value="TERPENE CYCLASE/MUTASE FAMILY MEMBER"/>
    <property type="match status" value="1"/>
</dbReference>
<dbReference type="GO" id="GO:0051007">
    <property type="term" value="F:squalene-hopene cyclase activity"/>
    <property type="evidence" value="ECO:0007669"/>
    <property type="project" value="UniProtKB-EC"/>
</dbReference>
<accession>A0ABY5W918</accession>
<dbReference type="Proteomes" id="UP001059617">
    <property type="component" value="Chromosome"/>
</dbReference>
<evidence type="ECO:0000259" key="6">
    <source>
        <dbReference type="Pfam" id="PF13249"/>
    </source>
</evidence>
<dbReference type="InterPro" id="IPR018333">
    <property type="entry name" value="Squalene_cyclase"/>
</dbReference>
<evidence type="ECO:0000256" key="2">
    <source>
        <dbReference type="ARBA" id="ARBA00009755"/>
    </source>
</evidence>